<name>A0A2P5E3V5_PARAD</name>
<evidence type="ECO:0000313" key="1">
    <source>
        <dbReference type="EMBL" id="PON80209.1"/>
    </source>
</evidence>
<evidence type="ECO:0000313" key="2">
    <source>
        <dbReference type="Proteomes" id="UP000237105"/>
    </source>
</evidence>
<comment type="caution">
    <text evidence="1">The sequence shown here is derived from an EMBL/GenBank/DDBJ whole genome shotgun (WGS) entry which is preliminary data.</text>
</comment>
<dbReference type="Proteomes" id="UP000237105">
    <property type="component" value="Unassembled WGS sequence"/>
</dbReference>
<protein>
    <submittedName>
        <fullName evidence="1">Uncharacterized protein</fullName>
    </submittedName>
</protein>
<dbReference type="EMBL" id="JXTB01000002">
    <property type="protein sequence ID" value="PON80209.1"/>
    <property type="molecule type" value="Genomic_DNA"/>
</dbReference>
<gene>
    <name evidence="1" type="ORF">PanWU01x14_006590</name>
</gene>
<keyword evidence="2" id="KW-1185">Reference proteome</keyword>
<dbReference type="AlphaFoldDB" id="A0A2P5E3V5"/>
<sequence>MCQTVCPVCDLFCYLIVYVVYDLGTDPTVTMTRLVCVHASLSRISSRLE</sequence>
<proteinExistence type="predicted"/>
<accession>A0A2P5E3V5</accession>
<reference evidence="2" key="1">
    <citation type="submission" date="2016-06" db="EMBL/GenBank/DDBJ databases">
        <title>Parallel loss of symbiosis genes in relatives of nitrogen-fixing non-legume Parasponia.</title>
        <authorList>
            <person name="Van Velzen R."/>
            <person name="Holmer R."/>
            <person name="Bu F."/>
            <person name="Rutten L."/>
            <person name="Van Zeijl A."/>
            <person name="Liu W."/>
            <person name="Santuari L."/>
            <person name="Cao Q."/>
            <person name="Sharma T."/>
            <person name="Shen D."/>
            <person name="Roswanjaya Y."/>
            <person name="Wardhani T."/>
            <person name="Kalhor M.S."/>
            <person name="Jansen J."/>
            <person name="Van den Hoogen J."/>
            <person name="Gungor B."/>
            <person name="Hartog M."/>
            <person name="Hontelez J."/>
            <person name="Verver J."/>
            <person name="Yang W.-C."/>
            <person name="Schijlen E."/>
            <person name="Repin R."/>
            <person name="Schilthuizen M."/>
            <person name="Schranz E."/>
            <person name="Heidstra R."/>
            <person name="Miyata K."/>
            <person name="Fedorova E."/>
            <person name="Kohlen W."/>
            <person name="Bisseling T."/>
            <person name="Smit S."/>
            <person name="Geurts R."/>
        </authorList>
    </citation>
    <scope>NUCLEOTIDE SEQUENCE [LARGE SCALE GENOMIC DNA]</scope>
    <source>
        <strain evidence="2">cv. WU1-14</strain>
    </source>
</reference>
<organism evidence="1 2">
    <name type="scientific">Parasponia andersonii</name>
    <name type="common">Sponia andersonii</name>
    <dbReference type="NCBI Taxonomy" id="3476"/>
    <lineage>
        <taxon>Eukaryota</taxon>
        <taxon>Viridiplantae</taxon>
        <taxon>Streptophyta</taxon>
        <taxon>Embryophyta</taxon>
        <taxon>Tracheophyta</taxon>
        <taxon>Spermatophyta</taxon>
        <taxon>Magnoliopsida</taxon>
        <taxon>eudicotyledons</taxon>
        <taxon>Gunneridae</taxon>
        <taxon>Pentapetalae</taxon>
        <taxon>rosids</taxon>
        <taxon>fabids</taxon>
        <taxon>Rosales</taxon>
        <taxon>Cannabaceae</taxon>
        <taxon>Parasponia</taxon>
    </lineage>
</organism>